<comment type="similarity">
    <text evidence="1">Belongs to the ornithine cyclodeaminase/mu-crystallin family.</text>
</comment>
<organism evidence="2 3">
    <name type="scientific">Algicella marina</name>
    <dbReference type="NCBI Taxonomy" id="2683284"/>
    <lineage>
        <taxon>Bacteria</taxon>
        <taxon>Pseudomonadati</taxon>
        <taxon>Pseudomonadota</taxon>
        <taxon>Alphaproteobacteria</taxon>
        <taxon>Rhodobacterales</taxon>
        <taxon>Paracoccaceae</taxon>
        <taxon>Algicella</taxon>
    </lineage>
</organism>
<dbReference type="GO" id="GO:0016491">
    <property type="term" value="F:oxidoreductase activity"/>
    <property type="evidence" value="ECO:0007669"/>
    <property type="project" value="UniProtKB-ARBA"/>
</dbReference>
<evidence type="ECO:0000256" key="1">
    <source>
        <dbReference type="ARBA" id="ARBA00008903"/>
    </source>
</evidence>
<dbReference type="GO" id="GO:0019752">
    <property type="term" value="P:carboxylic acid metabolic process"/>
    <property type="evidence" value="ECO:0007669"/>
    <property type="project" value="UniProtKB-ARBA"/>
</dbReference>
<dbReference type="PIRSF" id="PIRSF001439">
    <property type="entry name" value="CryM"/>
    <property type="match status" value="1"/>
</dbReference>
<dbReference type="Proteomes" id="UP000464495">
    <property type="component" value="Chromosome"/>
</dbReference>
<dbReference type="Gene3D" id="3.30.1780.10">
    <property type="entry name" value="ornithine cyclodeaminase, domain 1"/>
    <property type="match status" value="1"/>
</dbReference>
<accession>A0A6P1T7Z6</accession>
<dbReference type="KEGG" id="amaq:GO499_16785"/>
<protein>
    <submittedName>
        <fullName evidence="2">Ornithine cyclodeaminase</fullName>
    </submittedName>
</protein>
<dbReference type="PANTHER" id="PTHR13812">
    <property type="entry name" value="KETIMINE REDUCTASE MU-CRYSTALLIN"/>
    <property type="match status" value="1"/>
</dbReference>
<dbReference type="EMBL" id="CP046620">
    <property type="protein sequence ID" value="QHQ36712.1"/>
    <property type="molecule type" value="Genomic_DNA"/>
</dbReference>
<evidence type="ECO:0000313" key="3">
    <source>
        <dbReference type="Proteomes" id="UP000464495"/>
    </source>
</evidence>
<dbReference type="GO" id="GO:0005737">
    <property type="term" value="C:cytoplasm"/>
    <property type="evidence" value="ECO:0007669"/>
    <property type="project" value="TreeGrafter"/>
</dbReference>
<sequence>MTPVFLTADMVEPHLDWMRIADALLEGHRRPKADLGDQFLYRGDDTFLSRSAWIDGMGIAVKSVSVLPDNPARKLPSVQGVMVLFDDESGAVEAIIDSALVTKWKTAADSILGARLLARKDSKRLLIVGTGAVAESLVEAYRALYPEIDIHIWGRDTAKAGAMAERLETHLAGSLESGVRGADIISTATMSQKPLIEGAWLKEGQHLDLIGAFTADMREVDNDCLRRAHIFVDSRETTMEHIGELKIPLNEGVITADDVLGDYYDLAADAPGRTGDDEITLLKNGGGAHLDLMTGRALLAAWKEAEAGR</sequence>
<dbReference type="Pfam" id="PF02423">
    <property type="entry name" value="OCD_Mu_crystall"/>
    <property type="match status" value="1"/>
</dbReference>
<dbReference type="PANTHER" id="PTHR13812:SF19">
    <property type="entry name" value="KETIMINE REDUCTASE MU-CRYSTALLIN"/>
    <property type="match status" value="1"/>
</dbReference>
<reference evidence="2 3" key="1">
    <citation type="submission" date="2019-12" db="EMBL/GenBank/DDBJ databases">
        <title>Complete genome sequence of Algicella marina strain 9Alg 56(T) isolated from the red alga Tichocarpus crinitus.</title>
        <authorList>
            <person name="Kim S.-G."/>
            <person name="Nedashkovskaya O.I."/>
        </authorList>
    </citation>
    <scope>NUCLEOTIDE SEQUENCE [LARGE SCALE GENOMIC DNA]</scope>
    <source>
        <strain evidence="2 3">9Alg 56</strain>
    </source>
</reference>
<evidence type="ECO:0000313" key="2">
    <source>
        <dbReference type="EMBL" id="QHQ36712.1"/>
    </source>
</evidence>
<dbReference type="AlphaFoldDB" id="A0A6P1T7Z6"/>
<keyword evidence="3" id="KW-1185">Reference proteome</keyword>
<proteinExistence type="inferred from homology"/>
<gene>
    <name evidence="2" type="ORF">GO499_16785</name>
</gene>
<dbReference type="Gene3D" id="3.40.50.720">
    <property type="entry name" value="NAD(P)-binding Rossmann-like Domain"/>
    <property type="match status" value="1"/>
</dbReference>
<dbReference type="FunFam" id="3.40.50.720:FF:000311">
    <property type="entry name" value="Ornithine cyclodeaminase"/>
    <property type="match status" value="1"/>
</dbReference>
<name>A0A6P1T7Z6_9RHOB</name>
<dbReference type="RefSeq" id="WP_161863257.1">
    <property type="nucleotide sequence ID" value="NZ_CP046620.1"/>
</dbReference>
<dbReference type="InterPro" id="IPR003462">
    <property type="entry name" value="ODC_Mu_crystall"/>
</dbReference>
<dbReference type="InterPro" id="IPR023401">
    <property type="entry name" value="ODC_N"/>
</dbReference>
<dbReference type="SUPFAM" id="SSF51735">
    <property type="entry name" value="NAD(P)-binding Rossmann-fold domains"/>
    <property type="match status" value="1"/>
</dbReference>
<dbReference type="InterPro" id="IPR036291">
    <property type="entry name" value="NAD(P)-bd_dom_sf"/>
</dbReference>